<comment type="similarity">
    <text evidence="2">Belongs to the TFIIE alpha subunit family.</text>
</comment>
<dbReference type="GO" id="GO:0008270">
    <property type="term" value="F:zinc ion binding"/>
    <property type="evidence" value="ECO:0007669"/>
    <property type="project" value="UniProtKB-KW"/>
</dbReference>
<evidence type="ECO:0000256" key="14">
    <source>
        <dbReference type="ARBA" id="ARBA00080958"/>
    </source>
</evidence>
<dbReference type="InterPro" id="IPR021600">
    <property type="entry name" value="TFIIE_asu_C"/>
</dbReference>
<feature type="compositionally biased region" description="Polar residues" evidence="15">
    <location>
        <begin position="291"/>
        <end position="308"/>
    </location>
</feature>
<dbReference type="GeneID" id="119745787"/>
<dbReference type="Proteomes" id="UP000887568">
    <property type="component" value="Unplaced"/>
</dbReference>
<feature type="region of interest" description="Disordered" evidence="15">
    <location>
        <begin position="290"/>
        <end position="359"/>
    </location>
</feature>
<keyword evidence="7" id="KW-0007">Acetylation</keyword>
<dbReference type="PROSITE" id="PS51344">
    <property type="entry name" value="HTH_TFE_IIE"/>
    <property type="match status" value="1"/>
</dbReference>
<keyword evidence="3" id="KW-0597">Phosphoprotein</keyword>
<keyword evidence="18" id="KW-1185">Reference proteome</keyword>
<evidence type="ECO:0000256" key="1">
    <source>
        <dbReference type="ARBA" id="ARBA00004123"/>
    </source>
</evidence>
<dbReference type="FunFam" id="3.30.40.10:FF:000087">
    <property type="entry name" value="General transcription factor IIE subunit 1"/>
    <property type="match status" value="1"/>
</dbReference>
<dbReference type="Pfam" id="PF02002">
    <property type="entry name" value="TFIIE_alpha"/>
    <property type="match status" value="1"/>
</dbReference>
<protein>
    <recommendedName>
        <fullName evidence="13">General transcription factor IIE subunit 1</fullName>
    </recommendedName>
    <alternativeName>
        <fullName evidence="14">Transcription initiation factor IIE subunit alpha</fullName>
    </alternativeName>
</protein>
<dbReference type="PANTHER" id="PTHR13097">
    <property type="entry name" value="TRANSCRIPTION INITIATION FACTOR IIE, ALPHA SUBUNIT"/>
    <property type="match status" value="1"/>
</dbReference>
<comment type="function">
    <text evidence="11">Recruits TFIIH to the initiation complex and stimulates the RNA polymerase II C-terminal domain kinase and DNA-dependent ATPase activities of TFIIH. Both TFIIH and TFIIE are required for promoter clearance by RNA polymerase.</text>
</comment>
<reference evidence="17" key="1">
    <citation type="submission" date="2022-11" db="UniProtKB">
        <authorList>
            <consortium name="EnsemblMetazoa"/>
        </authorList>
    </citation>
    <scope>IDENTIFICATION</scope>
</reference>
<evidence type="ECO:0000256" key="15">
    <source>
        <dbReference type="SAM" id="MobiDB-lite"/>
    </source>
</evidence>
<dbReference type="RefSeq" id="XP_038078317.1">
    <property type="nucleotide sequence ID" value="XM_038222389.1"/>
</dbReference>
<keyword evidence="9" id="KW-0804">Transcription</keyword>
<sequence>MNPPAPAITEPSVLTEVPDELKRLARFITRGFYTIEHALIIDILVRNPIVKEDDMADLLKFDKKQLRIFINRLKNDKLIKQTMRVETQPDGRTNRHNYYFINYKVFVDVVKYKLDRMRQKIENKERDSTCKALFKCPQCHKEYNEFDAGTLMDMLTGQLNCTFCGTEVHEDESAVPKKDAYMQIAIFNEQLKPIFDLLKSVEHIKLSKALLEPTPSAANENKRPGASRGGAGSGPHNAWSGDSSRNLGFEMYDQQITINVGEESQKDKAKEKAARERPVWLMESTVEGAITETSAENPGSQAGTSSAGKPTKNKESEEIIRALLAHERKSGTQAVVPGEGDSDVESDASGSDDDFNIGLSARSAPITHTVEMESGDEDDEEEEDVVVSVGGRMVPFQDITDELVAQMTPTEKEAYIKMGQEAYAAMYD</sequence>
<dbReference type="SUPFAM" id="SSF57783">
    <property type="entry name" value="Zinc beta-ribbon"/>
    <property type="match status" value="1"/>
</dbReference>
<dbReference type="EnsemblMetazoa" id="XM_038222389.1">
    <property type="protein sequence ID" value="XP_038078317.1"/>
    <property type="gene ID" value="LOC119745787"/>
</dbReference>
<keyword evidence="6" id="KW-0862">Zinc</keyword>
<keyword evidence="4" id="KW-0479">Metal-binding</keyword>
<dbReference type="InterPro" id="IPR024550">
    <property type="entry name" value="TFIIEa/SarR/Rpc3_HTH_dom"/>
</dbReference>
<evidence type="ECO:0000256" key="4">
    <source>
        <dbReference type="ARBA" id="ARBA00022723"/>
    </source>
</evidence>
<evidence type="ECO:0000256" key="8">
    <source>
        <dbReference type="ARBA" id="ARBA00023015"/>
    </source>
</evidence>
<evidence type="ECO:0000256" key="11">
    <source>
        <dbReference type="ARBA" id="ARBA00025581"/>
    </source>
</evidence>
<evidence type="ECO:0000256" key="7">
    <source>
        <dbReference type="ARBA" id="ARBA00022990"/>
    </source>
</evidence>
<organism evidence="17 18">
    <name type="scientific">Patiria miniata</name>
    <name type="common">Bat star</name>
    <name type="synonym">Asterina miniata</name>
    <dbReference type="NCBI Taxonomy" id="46514"/>
    <lineage>
        <taxon>Eukaryota</taxon>
        <taxon>Metazoa</taxon>
        <taxon>Echinodermata</taxon>
        <taxon>Eleutherozoa</taxon>
        <taxon>Asterozoa</taxon>
        <taxon>Asteroidea</taxon>
        <taxon>Valvatacea</taxon>
        <taxon>Valvatida</taxon>
        <taxon>Asterinidae</taxon>
        <taxon>Patiria</taxon>
    </lineage>
</organism>
<dbReference type="Gene3D" id="3.30.40.10">
    <property type="entry name" value="Zinc/RING finger domain, C3HC4 (zinc finger)"/>
    <property type="match status" value="1"/>
</dbReference>
<dbReference type="GO" id="GO:0005673">
    <property type="term" value="C:transcription factor TFIIE complex"/>
    <property type="evidence" value="ECO:0007669"/>
    <property type="project" value="TreeGrafter"/>
</dbReference>
<accession>A0A914BS31</accession>
<dbReference type="PANTHER" id="PTHR13097:SF7">
    <property type="entry name" value="GENERAL TRANSCRIPTION FACTOR IIE SUBUNIT 1"/>
    <property type="match status" value="1"/>
</dbReference>
<keyword evidence="10" id="KW-0539">Nucleus</keyword>
<proteinExistence type="inferred from homology"/>
<dbReference type="SMART" id="SM00531">
    <property type="entry name" value="TFIIE"/>
    <property type="match status" value="1"/>
</dbReference>
<evidence type="ECO:0000256" key="2">
    <source>
        <dbReference type="ARBA" id="ARBA00008947"/>
    </source>
</evidence>
<feature type="compositionally biased region" description="Acidic residues" evidence="15">
    <location>
        <begin position="340"/>
        <end position="355"/>
    </location>
</feature>
<evidence type="ECO:0000313" key="18">
    <source>
        <dbReference type="Proteomes" id="UP000887568"/>
    </source>
</evidence>
<name>A0A914BS31_PATMI</name>
<dbReference type="OMA" id="DAIKWKV"/>
<dbReference type="AlphaFoldDB" id="A0A914BS31"/>
<dbReference type="InterPro" id="IPR013083">
    <property type="entry name" value="Znf_RING/FYVE/PHD"/>
</dbReference>
<evidence type="ECO:0000256" key="12">
    <source>
        <dbReference type="ARBA" id="ARBA00065242"/>
    </source>
</evidence>
<evidence type="ECO:0000256" key="10">
    <source>
        <dbReference type="ARBA" id="ARBA00023242"/>
    </source>
</evidence>
<evidence type="ECO:0000256" key="3">
    <source>
        <dbReference type="ARBA" id="ARBA00022553"/>
    </source>
</evidence>
<evidence type="ECO:0000256" key="5">
    <source>
        <dbReference type="ARBA" id="ARBA00022771"/>
    </source>
</evidence>
<evidence type="ECO:0000256" key="6">
    <source>
        <dbReference type="ARBA" id="ARBA00022833"/>
    </source>
</evidence>
<dbReference type="InterPro" id="IPR039997">
    <property type="entry name" value="TFE"/>
</dbReference>
<dbReference type="Pfam" id="PF11521">
    <property type="entry name" value="TFIIE-A_C"/>
    <property type="match status" value="1"/>
</dbReference>
<dbReference type="OrthoDB" id="361102at2759"/>
<keyword evidence="8" id="KW-0805">Transcription regulation</keyword>
<evidence type="ECO:0000256" key="13">
    <source>
        <dbReference type="ARBA" id="ARBA00073913"/>
    </source>
</evidence>
<dbReference type="CTD" id="2960"/>
<dbReference type="InterPro" id="IPR002853">
    <property type="entry name" value="TFIIE_asu"/>
</dbReference>
<feature type="domain" description="HTH TFE/IIEalpha-type" evidence="16">
    <location>
        <begin position="21"/>
        <end position="111"/>
    </location>
</feature>
<feature type="compositionally biased region" description="Basic and acidic residues" evidence="15">
    <location>
        <begin position="312"/>
        <end position="330"/>
    </location>
</feature>
<comment type="subunit">
    <text evidence="12">Tetramer of two alpha and two beta chains. Interacts with TAF6/TAFII80. Interacts with ATF7IP. Interacts with SND1. Part of TBP-based Pol II pre-initiation complex (PIC), in which Pol II core assembles with general transcription factors and other specific initiation factors including GTF2E1, GTF2E2, GTF2F1, GTF2F2, TCEA1, ERCC2, ERCC3, GTF2H2, GTF2H3, GTF2H4, GTF2H5, GTF2A1, GTF2A2, GTF2B and TBP; this large multi-subunit PIC complex mediates DNA unwinding and targets Pol II core to the transcription start site where the first phosphodiester bond forms.</text>
</comment>
<dbReference type="InterPro" id="IPR017919">
    <property type="entry name" value="TFIIE/TFIIEa_HTH"/>
</dbReference>
<evidence type="ECO:0000256" key="9">
    <source>
        <dbReference type="ARBA" id="ARBA00023163"/>
    </source>
</evidence>
<evidence type="ECO:0000313" key="17">
    <source>
        <dbReference type="EnsemblMetazoa" id="XP_038078317.1"/>
    </source>
</evidence>
<evidence type="ECO:0000259" key="16">
    <source>
        <dbReference type="PROSITE" id="PS51344"/>
    </source>
</evidence>
<keyword evidence="5" id="KW-0863">Zinc-finger</keyword>
<feature type="region of interest" description="Disordered" evidence="15">
    <location>
        <begin position="215"/>
        <end position="246"/>
    </location>
</feature>
<comment type="subcellular location">
    <subcellularLocation>
        <location evidence="1">Nucleus</location>
    </subcellularLocation>
</comment>
<dbReference type="Gene3D" id="6.10.140.1250">
    <property type="match status" value="1"/>
</dbReference>
<dbReference type="GO" id="GO:0006367">
    <property type="term" value="P:transcription initiation at RNA polymerase II promoter"/>
    <property type="evidence" value="ECO:0007669"/>
    <property type="project" value="InterPro"/>
</dbReference>